<dbReference type="Gene3D" id="1.10.443.10">
    <property type="entry name" value="Intergrase catalytic core"/>
    <property type="match status" value="1"/>
</dbReference>
<feature type="domain" description="Core-binding (CB)" evidence="5">
    <location>
        <begin position="95"/>
        <end position="179"/>
    </location>
</feature>
<name>A0A1R3T6L4_9BACT</name>
<dbReference type="GO" id="GO:0003677">
    <property type="term" value="F:DNA binding"/>
    <property type="evidence" value="ECO:0007669"/>
    <property type="project" value="UniProtKB-UniRule"/>
</dbReference>
<dbReference type="PANTHER" id="PTHR30349:SF64">
    <property type="entry name" value="PROPHAGE INTEGRASE INTD-RELATED"/>
    <property type="match status" value="1"/>
</dbReference>
<dbReference type="InterPro" id="IPR013762">
    <property type="entry name" value="Integrase-like_cat_sf"/>
</dbReference>
<dbReference type="GO" id="GO:0006310">
    <property type="term" value="P:DNA recombination"/>
    <property type="evidence" value="ECO:0007669"/>
    <property type="project" value="UniProtKB-KW"/>
</dbReference>
<organism evidence="6 7">
    <name type="scientific">Proteiniphilum saccharofermentans</name>
    <dbReference type="NCBI Taxonomy" id="1642647"/>
    <lineage>
        <taxon>Bacteria</taxon>
        <taxon>Pseudomonadati</taxon>
        <taxon>Bacteroidota</taxon>
        <taxon>Bacteroidia</taxon>
        <taxon>Bacteroidales</taxon>
        <taxon>Dysgonomonadaceae</taxon>
        <taxon>Proteiniphilum</taxon>
    </lineage>
</organism>
<evidence type="ECO:0000256" key="2">
    <source>
        <dbReference type="ARBA" id="ARBA00023125"/>
    </source>
</evidence>
<evidence type="ECO:0000259" key="5">
    <source>
        <dbReference type="PROSITE" id="PS51900"/>
    </source>
</evidence>
<dbReference type="EMBL" id="LT605205">
    <property type="protein sequence ID" value="SCD19595.1"/>
    <property type="molecule type" value="Genomic_DNA"/>
</dbReference>
<dbReference type="STRING" id="1642647.PSM36_0769"/>
<reference evidence="7" key="1">
    <citation type="submission" date="2016-08" db="EMBL/GenBank/DDBJ databases">
        <authorList>
            <person name="Wibberg D."/>
        </authorList>
    </citation>
    <scope>NUCLEOTIDE SEQUENCE [LARGE SCALE GENOMIC DNA]</scope>
</reference>
<dbReference type="GO" id="GO:0015074">
    <property type="term" value="P:DNA integration"/>
    <property type="evidence" value="ECO:0007669"/>
    <property type="project" value="UniProtKB-KW"/>
</dbReference>
<dbReference type="Pfam" id="PF13102">
    <property type="entry name" value="Phage_int_SAM_5"/>
    <property type="match status" value="1"/>
</dbReference>
<evidence type="ECO:0000256" key="3">
    <source>
        <dbReference type="ARBA" id="ARBA00023172"/>
    </source>
</evidence>
<dbReference type="PANTHER" id="PTHR30349">
    <property type="entry name" value="PHAGE INTEGRASE-RELATED"/>
    <property type="match status" value="1"/>
</dbReference>
<dbReference type="InterPro" id="IPR010998">
    <property type="entry name" value="Integrase_recombinase_N"/>
</dbReference>
<accession>A0A1R3T6L4</accession>
<keyword evidence="2 4" id="KW-0238">DNA-binding</keyword>
<protein>
    <submittedName>
        <fullName evidence="6">Integrase</fullName>
    </submittedName>
</protein>
<dbReference type="PROSITE" id="PS51900">
    <property type="entry name" value="CB"/>
    <property type="match status" value="1"/>
</dbReference>
<dbReference type="Proteomes" id="UP000187464">
    <property type="component" value="Chromosome I"/>
</dbReference>
<dbReference type="InterPro" id="IPR035386">
    <property type="entry name" value="Arm-DNA-bind_5"/>
</dbReference>
<keyword evidence="7" id="KW-1185">Reference proteome</keyword>
<evidence type="ECO:0000256" key="1">
    <source>
        <dbReference type="ARBA" id="ARBA00022908"/>
    </source>
</evidence>
<dbReference type="InterPro" id="IPR011010">
    <property type="entry name" value="DNA_brk_join_enz"/>
</dbReference>
<dbReference type="InterPro" id="IPR050090">
    <property type="entry name" value="Tyrosine_recombinase_XerCD"/>
</dbReference>
<dbReference type="SUPFAM" id="SSF56349">
    <property type="entry name" value="DNA breaking-rejoining enzymes"/>
    <property type="match status" value="1"/>
</dbReference>
<evidence type="ECO:0000256" key="4">
    <source>
        <dbReference type="PROSITE-ProRule" id="PRU01248"/>
    </source>
</evidence>
<keyword evidence="3" id="KW-0233">DNA recombination</keyword>
<dbReference type="KEGG" id="psac:PSM36_0769"/>
<proteinExistence type="predicted"/>
<evidence type="ECO:0000313" key="6">
    <source>
        <dbReference type="EMBL" id="SCD19595.1"/>
    </source>
</evidence>
<dbReference type="Gene3D" id="1.10.150.130">
    <property type="match status" value="1"/>
</dbReference>
<sequence length="382" mass="44461">MATLRVYLDTRRAKSSGEYPVKIVVNHRKDIMISTGISAFKSQFKDGRLIPSAKNSASKNAILTRSVDKIEKALFDLEREDRLNSLSDTQLKNILTKREDVNLFFETFERVIKTRRAPKTAEIYQYTLDVVREYDDRVNFRSINREWLDEFVKHLSQRMSVNSISIHLRNIRAVFNLALDDGITTSYPFRKYQIKSERTAHRNLELDEMKKIIAYNGKYGVFRDFFLLSFYLIGMNMKDLLYLEKTALHKDRISYNRSKTGSFLGIKVEPEAMKLIEKYKGEDEYLLNFIHLYKDYDGFKRGINYSLKKLSDDQGVINSKLSTYYARHSWASIASSIDIPNDTISAALGHSHGSRVTSLYINFDRRKIDEANRMVIDEVAGR</sequence>
<dbReference type="InterPro" id="IPR044068">
    <property type="entry name" value="CB"/>
</dbReference>
<dbReference type="InterPro" id="IPR025269">
    <property type="entry name" value="SAM-like_dom"/>
</dbReference>
<dbReference type="AlphaFoldDB" id="A0A1R3T6L4"/>
<gene>
    <name evidence="6" type="ORF">PSM36_0769</name>
</gene>
<dbReference type="Pfam" id="PF17293">
    <property type="entry name" value="Arm-DNA-bind_5"/>
    <property type="match status" value="1"/>
</dbReference>
<keyword evidence="1" id="KW-0229">DNA integration</keyword>
<evidence type="ECO:0000313" key="7">
    <source>
        <dbReference type="Proteomes" id="UP000187464"/>
    </source>
</evidence>
<dbReference type="RefSeq" id="WP_076928983.1">
    <property type="nucleotide sequence ID" value="NZ_DAMBAO010000017.1"/>
</dbReference>